<evidence type="ECO:0000313" key="1">
    <source>
        <dbReference type="EMBL" id="SQC06486.1"/>
    </source>
</evidence>
<reference evidence="1 2" key="1">
    <citation type="submission" date="2018-06" db="EMBL/GenBank/DDBJ databases">
        <authorList>
            <consortium name="Pathogen Informatics"/>
            <person name="Doyle S."/>
        </authorList>
    </citation>
    <scope>NUCLEOTIDE SEQUENCE [LARGE SCALE GENOMIC DNA]</scope>
    <source>
        <strain evidence="1 2">NCTC8081</strain>
    </source>
</reference>
<protein>
    <submittedName>
        <fullName evidence="1">IS1136 transposase</fullName>
    </submittedName>
</protein>
<dbReference type="AlphaFoldDB" id="A0A2X3C3T8"/>
<organism evidence="1 2">
    <name type="scientific">Clostridium perfringens</name>
    <dbReference type="NCBI Taxonomy" id="1502"/>
    <lineage>
        <taxon>Bacteria</taxon>
        <taxon>Bacillati</taxon>
        <taxon>Bacillota</taxon>
        <taxon>Clostridia</taxon>
        <taxon>Eubacteriales</taxon>
        <taxon>Clostridiaceae</taxon>
        <taxon>Clostridium</taxon>
    </lineage>
</organism>
<sequence length="119" mass="13648">MEIKLLEISLKKLKAFQDLRKRKNQDVKAYFPKNNKTDWILERHRVRIPTLGLVRLKEFGYIPVNSMVKSGTVSQKAHRYYVSILGEEIDIKISNSNIGIKVSNSNTGMNISNTNNEGL</sequence>
<accession>A0A2X3C3T8</accession>
<gene>
    <name evidence="1" type="ORF">NCTC8081_00596</name>
</gene>
<dbReference type="Proteomes" id="UP000250234">
    <property type="component" value="Unassembled WGS sequence"/>
</dbReference>
<name>A0A2X3C3T8_CLOPF</name>
<evidence type="ECO:0000313" key="2">
    <source>
        <dbReference type="Proteomes" id="UP000250234"/>
    </source>
</evidence>
<dbReference type="EMBL" id="UAWO01000002">
    <property type="protein sequence ID" value="SQC06486.1"/>
    <property type="molecule type" value="Genomic_DNA"/>
</dbReference>
<proteinExistence type="predicted"/>